<organism evidence="3 4">
    <name type="scientific">Acidisarcina polymorpha</name>
    <dbReference type="NCBI Taxonomy" id="2211140"/>
    <lineage>
        <taxon>Bacteria</taxon>
        <taxon>Pseudomonadati</taxon>
        <taxon>Acidobacteriota</taxon>
        <taxon>Terriglobia</taxon>
        <taxon>Terriglobales</taxon>
        <taxon>Acidobacteriaceae</taxon>
        <taxon>Acidisarcina</taxon>
    </lineage>
</organism>
<dbReference type="GO" id="GO:0030435">
    <property type="term" value="P:sporulation resulting in formation of a cellular spore"/>
    <property type="evidence" value="ECO:0007669"/>
    <property type="project" value="InterPro"/>
</dbReference>
<dbReference type="EMBL" id="CP030840">
    <property type="protein sequence ID" value="AXC12980.1"/>
    <property type="molecule type" value="Genomic_DNA"/>
</dbReference>
<dbReference type="NCBIfam" id="TIGR02669">
    <property type="entry name" value="SpoIID_LytB"/>
    <property type="match status" value="1"/>
</dbReference>
<protein>
    <recommendedName>
        <fullName evidence="2">Sporulation stage II protein D amidase enhancer LytB N-terminal domain-containing protein</fullName>
    </recommendedName>
</protein>
<evidence type="ECO:0000256" key="1">
    <source>
        <dbReference type="SAM" id="SignalP"/>
    </source>
</evidence>
<feature type="signal peptide" evidence="1">
    <location>
        <begin position="1"/>
        <end position="38"/>
    </location>
</feature>
<keyword evidence="4" id="KW-1185">Reference proteome</keyword>
<dbReference type="KEGG" id="abas:ACPOL_3699"/>
<sequence length="585" mass="63221">MRPSSLFGVKSANLRPPALKRLSTLALVSALSCAPALADTLHDGGRDVSVLLFSTHRLAAVTLTPLSSNTWISACASCVHKPLTAPLVLTGPRELSAGGTLKVIDNDTGEQKSAAGLWHLRSDRNGIDVVLTLSSERYVAAVLNAETAGDEAPESLRAMAIVARTYALNGPHYSAQPAHLPADLCDSTGCQAMRLGEVSAAIDDAVRDTAGETVWFQGRRAEVFFSEHCGGMTEDASTVWPRLHGATYLRRHPDPYCLRRGTAAWHTEVSSAEFSSIASAQGWQLPEPLVAAKVVQRSGSSRALQAEFSDAHSHSTWLMASALRLGIDRTLGWNRIRSDQYELALRGGILVFDGHGYGHGVGLCQTGAAEMASEHKSTKEILGFYFPGTAVRIGLDDQGWRITHTPSFTVRSTQIESAAQLEELEGIWREAMQRFSPHGKLSPEITIAPSTELFRQLTSLPGWVLASTQGTRLVLQPASVLNKGGSIRKVMLHEMLHLLVESEATYHAPLWFREGMVEELSDEALSSASSMPHEAIDNALRSAASWSESERAHRAAGARVHMLAERYGMSTLRGWLRSGLPSGVA</sequence>
<dbReference type="Pfam" id="PF08486">
    <property type="entry name" value="SpoIID"/>
    <property type="match status" value="1"/>
</dbReference>
<dbReference type="AlphaFoldDB" id="A0A2Z5G1S7"/>
<dbReference type="Proteomes" id="UP000253606">
    <property type="component" value="Chromosome"/>
</dbReference>
<evidence type="ECO:0000313" key="3">
    <source>
        <dbReference type="EMBL" id="AXC12980.1"/>
    </source>
</evidence>
<dbReference type="InterPro" id="IPR013693">
    <property type="entry name" value="SpoIID/LytB_N"/>
</dbReference>
<proteinExistence type="predicted"/>
<evidence type="ECO:0000313" key="4">
    <source>
        <dbReference type="Proteomes" id="UP000253606"/>
    </source>
</evidence>
<dbReference type="InterPro" id="IPR013486">
    <property type="entry name" value="SpoIID/LytB"/>
</dbReference>
<feature type="domain" description="Sporulation stage II protein D amidase enhancer LytB N-terminal" evidence="2">
    <location>
        <begin position="124"/>
        <end position="214"/>
    </location>
</feature>
<reference evidence="3 4" key="1">
    <citation type="journal article" date="2018" name="Front. Microbiol.">
        <title>Hydrolytic Capabilities as a Key to Environmental Success: Chitinolytic and Cellulolytic Acidobacteria From Acidic Sub-arctic Soils and Boreal Peatlands.</title>
        <authorList>
            <person name="Belova S.E."/>
            <person name="Ravin N.V."/>
            <person name="Pankratov T.A."/>
            <person name="Rakitin A.L."/>
            <person name="Ivanova A.A."/>
            <person name="Beletsky A.V."/>
            <person name="Mardanov A.V."/>
            <person name="Sinninghe Damste J.S."/>
            <person name="Dedysh S.N."/>
        </authorList>
    </citation>
    <scope>NUCLEOTIDE SEQUENCE [LARGE SCALE GENOMIC DNA]</scope>
    <source>
        <strain evidence="3 4">SBC82</strain>
    </source>
</reference>
<evidence type="ECO:0000259" key="2">
    <source>
        <dbReference type="Pfam" id="PF08486"/>
    </source>
</evidence>
<gene>
    <name evidence="3" type="ORF">ACPOL_3699</name>
</gene>
<dbReference type="OrthoDB" id="9794671at2"/>
<name>A0A2Z5G1S7_9BACT</name>
<feature type="chain" id="PRO_5016377792" description="Sporulation stage II protein D amidase enhancer LytB N-terminal domain-containing protein" evidence="1">
    <location>
        <begin position="39"/>
        <end position="585"/>
    </location>
</feature>
<accession>A0A2Z5G1S7</accession>
<dbReference type="PROSITE" id="PS51257">
    <property type="entry name" value="PROKAR_LIPOPROTEIN"/>
    <property type="match status" value="1"/>
</dbReference>
<keyword evidence="1" id="KW-0732">Signal</keyword>